<evidence type="ECO:0000259" key="2">
    <source>
        <dbReference type="Pfam" id="PF08327"/>
    </source>
</evidence>
<feature type="domain" description="Activator of Hsp90 ATPase homologue 1/2-like C-terminal" evidence="2">
    <location>
        <begin position="11"/>
        <end position="135"/>
    </location>
</feature>
<comment type="caution">
    <text evidence="3">The sequence shown here is derived from an EMBL/GenBank/DDBJ whole genome shotgun (WGS) entry which is preliminary data.</text>
</comment>
<dbReference type="Proteomes" id="UP001156836">
    <property type="component" value="Unassembled WGS sequence"/>
</dbReference>
<comment type="similarity">
    <text evidence="1">Belongs to the AHA1 family.</text>
</comment>
<evidence type="ECO:0000313" key="4">
    <source>
        <dbReference type="Proteomes" id="UP001156836"/>
    </source>
</evidence>
<proteinExistence type="inferred from homology"/>
<dbReference type="SUPFAM" id="SSF55961">
    <property type="entry name" value="Bet v1-like"/>
    <property type="match status" value="1"/>
</dbReference>
<name>A0ABQ6BSI7_9NEIS</name>
<protein>
    <submittedName>
        <fullName evidence="3">Activator of HSP90 ATPase</fullName>
    </submittedName>
</protein>
<evidence type="ECO:0000313" key="3">
    <source>
        <dbReference type="EMBL" id="GLS04291.1"/>
    </source>
</evidence>
<dbReference type="Pfam" id="PF08327">
    <property type="entry name" value="AHSA1"/>
    <property type="match status" value="1"/>
</dbReference>
<sequence>MFDIVHRIGIKAPATQVYAALASLQGLAGWWTEEVQGNDQVGGRIEFTFRALDGTVKGSAVMAVEALDPSRQVAWRCVEGPAEWIDTRLTFTLAEHDDQTIVLLGHRQWREEVEFTAHCSTKWAIFLLSLRDYVEKGTGRPSPNDVKIDDWN</sequence>
<dbReference type="InterPro" id="IPR013538">
    <property type="entry name" value="ASHA1/2-like_C"/>
</dbReference>
<dbReference type="EMBL" id="BSOZ01000015">
    <property type="protein sequence ID" value="GLS04291.1"/>
    <property type="molecule type" value="Genomic_DNA"/>
</dbReference>
<gene>
    <name evidence="3" type="ORF">GCM10007860_14380</name>
</gene>
<keyword evidence="4" id="KW-1185">Reference proteome</keyword>
<evidence type="ECO:0000256" key="1">
    <source>
        <dbReference type="ARBA" id="ARBA00006817"/>
    </source>
</evidence>
<dbReference type="RefSeq" id="WP_018747716.1">
    <property type="nucleotide sequence ID" value="NZ_BAABUF010000009.1"/>
</dbReference>
<reference evidence="4" key="1">
    <citation type="journal article" date="2019" name="Int. J. Syst. Evol. Microbiol.">
        <title>The Global Catalogue of Microorganisms (GCM) 10K type strain sequencing project: providing services to taxonomists for standard genome sequencing and annotation.</title>
        <authorList>
            <consortium name="The Broad Institute Genomics Platform"/>
            <consortium name="The Broad Institute Genome Sequencing Center for Infectious Disease"/>
            <person name="Wu L."/>
            <person name="Ma J."/>
        </authorList>
    </citation>
    <scope>NUCLEOTIDE SEQUENCE [LARGE SCALE GENOMIC DNA]</scope>
    <source>
        <strain evidence="4">NBRC 104970</strain>
    </source>
</reference>
<organism evidence="3 4">
    <name type="scientific">Chitiniphilus shinanonensis</name>
    <dbReference type="NCBI Taxonomy" id="553088"/>
    <lineage>
        <taxon>Bacteria</taxon>
        <taxon>Pseudomonadati</taxon>
        <taxon>Pseudomonadota</taxon>
        <taxon>Betaproteobacteria</taxon>
        <taxon>Neisseriales</taxon>
        <taxon>Chitinibacteraceae</taxon>
        <taxon>Chitiniphilus</taxon>
    </lineage>
</organism>
<accession>A0ABQ6BSI7</accession>
<dbReference type="CDD" id="cd07814">
    <property type="entry name" value="SRPBCC_CalC_Aha1-like"/>
    <property type="match status" value="1"/>
</dbReference>
<dbReference type="InterPro" id="IPR023393">
    <property type="entry name" value="START-like_dom_sf"/>
</dbReference>
<dbReference type="Gene3D" id="3.30.530.20">
    <property type="match status" value="1"/>
</dbReference>